<evidence type="ECO:0000313" key="1">
    <source>
        <dbReference type="EnsemblPlants" id="OBART11G16260.1"/>
    </source>
</evidence>
<dbReference type="EnsemblPlants" id="OBART11G16260.1">
    <property type="protein sequence ID" value="OBART11G16260.1"/>
    <property type="gene ID" value="OBART11G16260"/>
</dbReference>
<accession>A0A0D3HMS6</accession>
<name>A0A0D3HMS6_9ORYZ</name>
<evidence type="ECO:0000313" key="2">
    <source>
        <dbReference type="Proteomes" id="UP000026960"/>
    </source>
</evidence>
<reference evidence="1" key="2">
    <citation type="submission" date="2015-03" db="UniProtKB">
        <authorList>
            <consortium name="EnsemblPlants"/>
        </authorList>
    </citation>
    <scope>IDENTIFICATION</scope>
</reference>
<sequence>MVEVLVEKKEAPPMCKKGPWPPSLRGFPSAKNAGGVVVGAVVAAAAGCEDYYGYGRTRAAAGCEPGQGVVPKDPLSGCRAYLMRRCAGGDPLGVWRSAATS</sequence>
<dbReference type="HOGENOM" id="CLU_174335_0_0_1"/>
<proteinExistence type="predicted"/>
<dbReference type="AlphaFoldDB" id="A0A0D3HMS6"/>
<dbReference type="Proteomes" id="UP000026960">
    <property type="component" value="Chromosome 11"/>
</dbReference>
<keyword evidence="2" id="KW-1185">Reference proteome</keyword>
<dbReference type="PaxDb" id="65489-OBART11G16260.1"/>
<dbReference type="Gramene" id="OBART11G16260.1">
    <property type="protein sequence ID" value="OBART11G16260.1"/>
    <property type="gene ID" value="OBART11G16260"/>
</dbReference>
<protein>
    <submittedName>
        <fullName evidence="1">Uncharacterized protein</fullName>
    </submittedName>
</protein>
<reference evidence="1" key="1">
    <citation type="journal article" date="2009" name="Rice">
        <title>De Novo Next Generation Sequencing of Plant Genomes.</title>
        <authorList>
            <person name="Rounsley S."/>
            <person name="Marri P.R."/>
            <person name="Yu Y."/>
            <person name="He R."/>
            <person name="Sisneros N."/>
            <person name="Goicoechea J.L."/>
            <person name="Lee S.J."/>
            <person name="Angelova A."/>
            <person name="Kudrna D."/>
            <person name="Luo M."/>
            <person name="Affourtit J."/>
            <person name="Desany B."/>
            <person name="Knight J."/>
            <person name="Niazi F."/>
            <person name="Egholm M."/>
            <person name="Wing R.A."/>
        </authorList>
    </citation>
    <scope>NUCLEOTIDE SEQUENCE [LARGE SCALE GENOMIC DNA]</scope>
    <source>
        <strain evidence="1">cv. IRGC 105608</strain>
    </source>
</reference>
<organism evidence="1">
    <name type="scientific">Oryza barthii</name>
    <dbReference type="NCBI Taxonomy" id="65489"/>
    <lineage>
        <taxon>Eukaryota</taxon>
        <taxon>Viridiplantae</taxon>
        <taxon>Streptophyta</taxon>
        <taxon>Embryophyta</taxon>
        <taxon>Tracheophyta</taxon>
        <taxon>Spermatophyta</taxon>
        <taxon>Magnoliopsida</taxon>
        <taxon>Liliopsida</taxon>
        <taxon>Poales</taxon>
        <taxon>Poaceae</taxon>
        <taxon>BOP clade</taxon>
        <taxon>Oryzoideae</taxon>
        <taxon>Oryzeae</taxon>
        <taxon>Oryzinae</taxon>
        <taxon>Oryza</taxon>
    </lineage>
</organism>